<dbReference type="InterPro" id="IPR036390">
    <property type="entry name" value="WH_DNA-bd_sf"/>
</dbReference>
<organism evidence="5 6">
    <name type="scientific">Cohnella kolymensis</name>
    <dbReference type="NCBI Taxonomy" id="1590652"/>
    <lineage>
        <taxon>Bacteria</taxon>
        <taxon>Bacillati</taxon>
        <taxon>Bacillota</taxon>
        <taxon>Bacilli</taxon>
        <taxon>Bacillales</taxon>
        <taxon>Paenibacillaceae</taxon>
        <taxon>Cohnella</taxon>
    </lineage>
</organism>
<dbReference type="EMBL" id="JXAL01000034">
    <property type="protein sequence ID" value="KIL34216.1"/>
    <property type="molecule type" value="Genomic_DNA"/>
</dbReference>
<dbReference type="CDD" id="cd00090">
    <property type="entry name" value="HTH_ARSR"/>
    <property type="match status" value="1"/>
</dbReference>
<keyword evidence="1" id="KW-0805">Transcription regulation</keyword>
<dbReference type="InterPro" id="IPR051081">
    <property type="entry name" value="HTH_MetalResp_TranReg"/>
</dbReference>
<proteinExistence type="predicted"/>
<dbReference type="SUPFAM" id="SSF46785">
    <property type="entry name" value="Winged helix' DNA-binding domain"/>
    <property type="match status" value="1"/>
</dbReference>
<dbReference type="InterPro" id="IPR001845">
    <property type="entry name" value="HTH_ArsR_DNA-bd_dom"/>
</dbReference>
<evidence type="ECO:0000313" key="5">
    <source>
        <dbReference type="EMBL" id="KIL34216.1"/>
    </source>
</evidence>
<dbReference type="PROSITE" id="PS50987">
    <property type="entry name" value="HTH_ARSR_2"/>
    <property type="match status" value="1"/>
</dbReference>
<dbReference type="Pfam" id="PF01022">
    <property type="entry name" value="HTH_5"/>
    <property type="match status" value="1"/>
</dbReference>
<gene>
    <name evidence="5" type="ORF">SD71_21415</name>
</gene>
<feature type="domain" description="HTH arsR-type" evidence="4">
    <location>
        <begin position="12"/>
        <end position="107"/>
    </location>
</feature>
<accession>A0ABR4ZZJ7</accession>
<keyword evidence="2" id="KW-0238">DNA-binding</keyword>
<evidence type="ECO:0000259" key="4">
    <source>
        <dbReference type="PROSITE" id="PS50987"/>
    </source>
</evidence>
<name>A0ABR4ZZJ7_9BACL</name>
<evidence type="ECO:0000313" key="6">
    <source>
        <dbReference type="Proteomes" id="UP000054526"/>
    </source>
</evidence>
<dbReference type="PANTHER" id="PTHR33154">
    <property type="entry name" value="TRANSCRIPTIONAL REGULATOR, ARSR FAMILY"/>
    <property type="match status" value="1"/>
</dbReference>
<evidence type="ECO:0000256" key="1">
    <source>
        <dbReference type="ARBA" id="ARBA00023015"/>
    </source>
</evidence>
<evidence type="ECO:0000256" key="3">
    <source>
        <dbReference type="ARBA" id="ARBA00023163"/>
    </source>
</evidence>
<dbReference type="Gene3D" id="1.10.10.10">
    <property type="entry name" value="Winged helix-like DNA-binding domain superfamily/Winged helix DNA-binding domain"/>
    <property type="match status" value="1"/>
</dbReference>
<sequence length="115" mass="13211">MIKELPLLVEPAKSVDFSKYEAKFKALADQKRLQIMHELTQRGNTCVCDLSDIVDMPQSKLSYHLKILLDAGLIRRETKGTWSYYELNQAEVNGLLSPELCCIFRKDEVNNKDCC</sequence>
<dbReference type="InterPro" id="IPR036388">
    <property type="entry name" value="WH-like_DNA-bd_sf"/>
</dbReference>
<dbReference type="RefSeq" id="WP_041067907.1">
    <property type="nucleotide sequence ID" value="NZ_JXAL01000034.1"/>
</dbReference>
<evidence type="ECO:0000256" key="2">
    <source>
        <dbReference type="ARBA" id="ARBA00023125"/>
    </source>
</evidence>
<dbReference type="InterPro" id="IPR011991">
    <property type="entry name" value="ArsR-like_HTH"/>
</dbReference>
<comment type="caution">
    <text evidence="5">The sequence shown here is derived from an EMBL/GenBank/DDBJ whole genome shotgun (WGS) entry which is preliminary data.</text>
</comment>
<dbReference type="Proteomes" id="UP000054526">
    <property type="component" value="Unassembled WGS sequence"/>
</dbReference>
<keyword evidence="6" id="KW-1185">Reference proteome</keyword>
<reference evidence="5 6" key="1">
    <citation type="submission" date="2014-12" db="EMBL/GenBank/DDBJ databases">
        <title>Draft genome sequence of Cohnella kolymensis strain B-2846.</title>
        <authorList>
            <person name="Karlyshev A.V."/>
            <person name="Kudryashova E.B."/>
        </authorList>
    </citation>
    <scope>NUCLEOTIDE SEQUENCE [LARGE SCALE GENOMIC DNA]</scope>
    <source>
        <strain evidence="5 6">VKM B-2846</strain>
    </source>
</reference>
<dbReference type="PRINTS" id="PR00778">
    <property type="entry name" value="HTHARSR"/>
</dbReference>
<dbReference type="PANTHER" id="PTHR33154:SF18">
    <property type="entry name" value="ARSENICAL RESISTANCE OPERON REPRESSOR"/>
    <property type="match status" value="1"/>
</dbReference>
<dbReference type="NCBIfam" id="NF033788">
    <property type="entry name" value="HTH_metalloreg"/>
    <property type="match status" value="1"/>
</dbReference>
<dbReference type="SMART" id="SM00418">
    <property type="entry name" value="HTH_ARSR"/>
    <property type="match status" value="1"/>
</dbReference>
<protein>
    <submittedName>
        <fullName evidence="5">ArsR family transcriptional regulator</fullName>
    </submittedName>
</protein>
<keyword evidence="3" id="KW-0804">Transcription</keyword>